<dbReference type="GO" id="GO:0006355">
    <property type="term" value="P:regulation of DNA-templated transcription"/>
    <property type="evidence" value="ECO:0007669"/>
    <property type="project" value="InterPro"/>
</dbReference>
<keyword evidence="2" id="KW-1185">Reference proteome</keyword>
<dbReference type="InterPro" id="IPR010985">
    <property type="entry name" value="Ribbon_hlx_hlx"/>
</dbReference>
<proteinExistence type="predicted"/>
<dbReference type="EMBL" id="CACSIP010000007">
    <property type="protein sequence ID" value="CAA0100364.1"/>
    <property type="molecule type" value="Genomic_DNA"/>
</dbReference>
<evidence type="ECO:0000313" key="1">
    <source>
        <dbReference type="EMBL" id="CAA0100364.1"/>
    </source>
</evidence>
<reference evidence="1 2" key="1">
    <citation type="submission" date="2019-11" db="EMBL/GenBank/DDBJ databases">
        <authorList>
            <person name="Holert J."/>
        </authorList>
    </citation>
    <scope>NUCLEOTIDE SEQUENCE [LARGE SCALE GENOMIC DNA]</scope>
    <source>
        <strain evidence="1">BC8_1</strain>
    </source>
</reference>
<dbReference type="InterPro" id="IPR013321">
    <property type="entry name" value="Arc_rbn_hlx_hlx"/>
</dbReference>
<dbReference type="SUPFAM" id="SSF47598">
    <property type="entry name" value="Ribbon-helix-helix"/>
    <property type="match status" value="1"/>
</dbReference>
<dbReference type="Gene3D" id="1.10.1220.10">
    <property type="entry name" value="Met repressor-like"/>
    <property type="match status" value="1"/>
</dbReference>
<protein>
    <submittedName>
        <fullName evidence="1">Uncharacterized protein</fullName>
    </submittedName>
</protein>
<accession>A0A5S9P9Z3</accession>
<dbReference type="Proteomes" id="UP000430146">
    <property type="component" value="Unassembled WGS sequence"/>
</dbReference>
<dbReference type="AlphaFoldDB" id="A0A5S9P9Z3"/>
<organism evidence="1 2">
    <name type="scientific">Mycolicibacterium vanbaalenii</name>
    <name type="common">Mycobacterium vanbaalenii</name>
    <dbReference type="NCBI Taxonomy" id="110539"/>
    <lineage>
        <taxon>Bacteria</taxon>
        <taxon>Bacillati</taxon>
        <taxon>Actinomycetota</taxon>
        <taxon>Actinomycetes</taxon>
        <taxon>Mycobacteriales</taxon>
        <taxon>Mycobacteriaceae</taxon>
        <taxon>Mycolicibacterium</taxon>
    </lineage>
</organism>
<gene>
    <name evidence="1" type="ORF">AELLOGFF_03283</name>
</gene>
<evidence type="ECO:0000313" key="2">
    <source>
        <dbReference type="Proteomes" id="UP000430146"/>
    </source>
</evidence>
<name>A0A5S9P9Z3_MYCVN</name>
<sequence length="75" mass="8712">MWLRGEVIERQLMTGRHKNRGLNFRPDPDLKERFKAATTQAGTSMAAELTAFVRWYVGDTDELPNRVTNVMEHHI</sequence>